<sequence length="167" mass="18710">MNLILDRSESSFEIGQSVLLNLRDRVAALHLFLSSHRYDLRANTAYPQKSIPGIVSQGADPSTHSGQPTRAPTPVPSPNPRRGFSKSCALSFSTKRHRRLIDNTDDTDERLMNPDEPSRNSTLDYGSEYRLRVHTQATYRCEGGASPQLPELARIDDQVLVECQCTR</sequence>
<dbReference type="EMBL" id="LNZH02000117">
    <property type="protein sequence ID" value="OCB90776.1"/>
    <property type="molecule type" value="Genomic_DNA"/>
</dbReference>
<keyword evidence="3" id="KW-1185">Reference proteome</keyword>
<accession>A0A9Q5I318</accession>
<comment type="caution">
    <text evidence="2">The sequence shown here is derived from an EMBL/GenBank/DDBJ whole genome shotgun (WGS) entry which is preliminary data.</text>
</comment>
<feature type="compositionally biased region" description="Polar residues" evidence="1">
    <location>
        <begin position="59"/>
        <end position="70"/>
    </location>
</feature>
<name>A0A9Q5I318_SANBA</name>
<gene>
    <name evidence="2" type="ORF">A7U60_g1960</name>
</gene>
<feature type="region of interest" description="Disordered" evidence="1">
    <location>
        <begin position="103"/>
        <end position="123"/>
    </location>
</feature>
<dbReference type="AlphaFoldDB" id="A0A9Q5I318"/>
<organism evidence="2 3">
    <name type="scientific">Sanghuangporus baumii</name>
    <name type="common">Phellinus baumii</name>
    <dbReference type="NCBI Taxonomy" id="108892"/>
    <lineage>
        <taxon>Eukaryota</taxon>
        <taxon>Fungi</taxon>
        <taxon>Dikarya</taxon>
        <taxon>Basidiomycota</taxon>
        <taxon>Agaricomycotina</taxon>
        <taxon>Agaricomycetes</taxon>
        <taxon>Hymenochaetales</taxon>
        <taxon>Hymenochaetaceae</taxon>
        <taxon>Sanghuangporus</taxon>
    </lineage>
</organism>
<dbReference type="Proteomes" id="UP000757232">
    <property type="component" value="Unassembled WGS sequence"/>
</dbReference>
<feature type="compositionally biased region" description="Basic and acidic residues" evidence="1">
    <location>
        <begin position="109"/>
        <end position="118"/>
    </location>
</feature>
<protein>
    <submittedName>
        <fullName evidence="2">Uncharacterized protein</fullName>
    </submittedName>
</protein>
<proteinExistence type="predicted"/>
<reference evidence="2" key="1">
    <citation type="submission" date="2016-06" db="EMBL/GenBank/DDBJ databases">
        <title>Draft Genome sequence of the fungus Inonotus baumii.</title>
        <authorList>
            <person name="Zhu H."/>
            <person name="Lin W."/>
        </authorList>
    </citation>
    <scope>NUCLEOTIDE SEQUENCE</scope>
    <source>
        <strain evidence="2">821</strain>
    </source>
</reference>
<evidence type="ECO:0000313" key="2">
    <source>
        <dbReference type="EMBL" id="OCB90776.1"/>
    </source>
</evidence>
<evidence type="ECO:0000313" key="3">
    <source>
        <dbReference type="Proteomes" id="UP000757232"/>
    </source>
</evidence>
<evidence type="ECO:0000256" key="1">
    <source>
        <dbReference type="SAM" id="MobiDB-lite"/>
    </source>
</evidence>
<feature type="region of interest" description="Disordered" evidence="1">
    <location>
        <begin position="51"/>
        <end position="86"/>
    </location>
</feature>